<feature type="binding site" evidence="3">
    <location>
        <position position="257"/>
    </location>
    <ligand>
        <name>substrate</name>
    </ligand>
</feature>
<keyword evidence="1" id="KW-0732">Signal</keyword>
<proteinExistence type="predicted"/>
<evidence type="ECO:0000256" key="1">
    <source>
        <dbReference type="ARBA" id="ARBA00022729"/>
    </source>
</evidence>
<dbReference type="RefSeq" id="WP_203192049.1">
    <property type="nucleotide sequence ID" value="NZ_CP063362.1"/>
</dbReference>
<accession>A0A974SIB0</accession>
<dbReference type="InterPro" id="IPR006311">
    <property type="entry name" value="TAT_signal"/>
</dbReference>
<reference evidence="4 5" key="1">
    <citation type="submission" date="2020-10" db="EMBL/GenBank/DDBJ databases">
        <title>Degradation of 1,4-Dioxane by Xanthobacter sp. YN2, via a Novel Group-2 Soluble Di-Iron Monooxygenase.</title>
        <authorList>
            <person name="Ma F."/>
            <person name="Wang Y."/>
            <person name="Yang J."/>
            <person name="Guo H."/>
            <person name="Su D."/>
            <person name="Yu L."/>
        </authorList>
    </citation>
    <scope>NUCLEOTIDE SEQUENCE [LARGE SCALE GENOMIC DNA]</scope>
    <source>
        <strain evidence="4 5">YN2</strain>
    </source>
</reference>
<evidence type="ECO:0000313" key="4">
    <source>
        <dbReference type="EMBL" id="QRG05183.1"/>
    </source>
</evidence>
<dbReference type="Pfam" id="PF03480">
    <property type="entry name" value="DctP"/>
    <property type="match status" value="1"/>
</dbReference>
<keyword evidence="3" id="KW-0479">Metal-binding</keyword>
<dbReference type="PIRSF" id="PIRSF039026">
    <property type="entry name" value="SiaP"/>
    <property type="match status" value="1"/>
</dbReference>
<dbReference type="GO" id="GO:0055085">
    <property type="term" value="P:transmembrane transport"/>
    <property type="evidence" value="ECO:0007669"/>
    <property type="project" value="InterPro"/>
</dbReference>
<dbReference type="PANTHER" id="PTHR33376:SF5">
    <property type="entry name" value="EXTRACYTOPLASMIC SOLUTE RECEPTOR PROTEIN"/>
    <property type="match status" value="1"/>
</dbReference>
<dbReference type="GO" id="GO:0031317">
    <property type="term" value="C:tripartite ATP-independent periplasmic transporter complex"/>
    <property type="evidence" value="ECO:0007669"/>
    <property type="project" value="InterPro"/>
</dbReference>
<evidence type="ECO:0000313" key="5">
    <source>
        <dbReference type="Proteomes" id="UP000596427"/>
    </source>
</evidence>
<dbReference type="InterPro" id="IPR018389">
    <property type="entry name" value="DctP_fam"/>
</dbReference>
<dbReference type="InterPro" id="IPR038404">
    <property type="entry name" value="TRAP_DctP_sf"/>
</dbReference>
<evidence type="ECO:0000256" key="3">
    <source>
        <dbReference type="PIRSR" id="PIRSR039026-2"/>
    </source>
</evidence>
<dbReference type="EMBL" id="CP063362">
    <property type="protein sequence ID" value="QRG05183.1"/>
    <property type="molecule type" value="Genomic_DNA"/>
</dbReference>
<dbReference type="PROSITE" id="PS51318">
    <property type="entry name" value="TAT"/>
    <property type="match status" value="1"/>
</dbReference>
<dbReference type="GO" id="GO:0046872">
    <property type="term" value="F:metal ion binding"/>
    <property type="evidence" value="ECO:0007669"/>
    <property type="project" value="UniProtKB-KW"/>
</dbReference>
<dbReference type="CDD" id="cd13604">
    <property type="entry name" value="PBP2_TRAP_ketoacid_lactate_like"/>
    <property type="match status" value="1"/>
</dbReference>
<dbReference type="AlphaFoldDB" id="A0A974SIB0"/>
<keyword evidence="5" id="KW-1185">Reference proteome</keyword>
<evidence type="ECO:0000256" key="2">
    <source>
        <dbReference type="PIRSR" id="PIRSR039026-1"/>
    </source>
</evidence>
<gene>
    <name evidence="4" type="ORF">EZH22_18950</name>
</gene>
<name>A0A974SIB0_9HYPH</name>
<feature type="binding site" evidence="3">
    <location>
        <position position="231"/>
    </location>
    <ligand>
        <name>substrate</name>
    </ligand>
</feature>
<dbReference type="Gene3D" id="3.40.190.170">
    <property type="entry name" value="Bacterial extracellular solute-binding protein, family 7"/>
    <property type="match status" value="1"/>
</dbReference>
<dbReference type="InterPro" id="IPR026289">
    <property type="entry name" value="SBP_TakP-like"/>
</dbReference>
<organism evidence="4 5">
    <name type="scientific">Xanthobacter dioxanivorans</name>
    <dbReference type="NCBI Taxonomy" id="2528964"/>
    <lineage>
        <taxon>Bacteria</taxon>
        <taxon>Pseudomonadati</taxon>
        <taxon>Pseudomonadota</taxon>
        <taxon>Alphaproteobacteria</taxon>
        <taxon>Hyphomicrobiales</taxon>
        <taxon>Xanthobacteraceae</taxon>
        <taxon>Xanthobacter</taxon>
    </lineage>
</organism>
<feature type="binding site" evidence="2">
    <location>
        <position position="173"/>
    </location>
    <ligand>
        <name>substrate</name>
    </ligand>
</feature>
<protein>
    <submittedName>
        <fullName evidence="4">TRAP transporter substrate-binding protein</fullName>
    </submittedName>
</protein>
<feature type="binding site" evidence="3">
    <location>
        <position position="232"/>
    </location>
    <ligand>
        <name>Na(+)</name>
        <dbReference type="ChEBI" id="CHEBI:29101"/>
    </ligand>
</feature>
<dbReference type="Gene3D" id="3.40.190.10">
    <property type="entry name" value="Periplasmic binding protein-like II"/>
    <property type="match status" value="1"/>
</dbReference>
<sequence length="379" mass="40995">MSQDKSTNDKSTNDRARPTRRALLAVAAAAGATAVAAPAVHAQAPVKLKFQSTWPNKDIFHEFAGDFVKTVNAMSGGRVEVELLAAGAVVPAFQVADAVSAGIIDGGHGVSAYWYGKNKAFSLFGTAPAFGWDADELMGWIRYGGGQQLYDELVQTILKLNVVGLLTGPMPGQPLGWFKSEITSPDQLKGLKYRTVGLAADLNKELGVAVTILPGGEIVPAMDRGLIDGAEFNNPSSDTVLGFPDVSKVYMVKSYHQALECFEVLFNKTKFDGLPKDVQAIIRGASDAASSDMMWKAQDRYSKDLEALKARGVKVVQTPPAVLQAQLNAWDKVIATLSADPFFKKVIDSQMAWAKRVVGFRLEYEPDSAMAYNHFFKRA</sequence>
<dbReference type="Proteomes" id="UP000596427">
    <property type="component" value="Chromosome"/>
</dbReference>
<dbReference type="KEGG" id="xdi:EZH22_18950"/>
<feature type="binding site" evidence="2">
    <location>
        <position position="194"/>
    </location>
    <ligand>
        <name>substrate</name>
    </ligand>
</feature>
<dbReference type="PANTHER" id="PTHR33376">
    <property type="match status" value="1"/>
</dbReference>